<evidence type="ECO:0000259" key="2">
    <source>
        <dbReference type="Pfam" id="PF18676"/>
    </source>
</evidence>
<sequence length="575" mass="54006">MNGDTLSGTLATVATPASNVGTYGITQGTLGNSNYAITYTGADVTISARPITVTADAQSMVYGDAVPTLTYTVGGSGLVNGDTLSGTLAIAATSASNVGTYGITQGTLGNSNYAITYTGADVTISARPITVTADAQSMVYGDAVPTLTYTVGGSGLVNGDTLSGTLATAATPASNVGTYAITQGTLGNSNYAITYASANVSVTPATLIITASDETVAEGGTMPQIGYTVSGWKNQQTDSLLTAVMTSSDAPASLPPGNYKTYASGGALSGAATGNYTLTYQQGQFTVTAANGGGTNTGGGSTTPGTGGGNSGGGNGGTTPGGGTNPGGGNTDPGTGGGNSGGGNGGTTPGGGTNPGGGSTTPGTGGGDSGGGNGGTTPGGGTNTGGGNTNPGTGGGNGGTTPGGGTNTGGGNTDPGTGGGNSGGGNGGTTPGGGTNTGGGNTNPGTGGGNGGTTPTPPVTKPETPVVDVPTTPPVVTPPVVVIPTVPPIVTIPDATITPPVFNPVSVVSTSYGLNLQQVTTVSTVLPQVVIYSAASGNGASGDASSGSSMTTQHPQLTSALCSLGPNFTISCSAN</sequence>
<feature type="domain" description="MBG" evidence="2">
    <location>
        <begin position="207"/>
        <end position="286"/>
    </location>
</feature>
<evidence type="ECO:0000313" key="4">
    <source>
        <dbReference type="Proteomes" id="UP001169006"/>
    </source>
</evidence>
<gene>
    <name evidence="3" type="ORF">Q2T52_15350</name>
</gene>
<feature type="domain" description="MBG" evidence="2">
    <location>
        <begin position="2"/>
        <end position="44"/>
    </location>
</feature>
<feature type="compositionally biased region" description="Gly residues" evidence="1">
    <location>
        <begin position="294"/>
        <end position="452"/>
    </location>
</feature>
<dbReference type="EMBL" id="JAUKWQ010000004">
    <property type="protein sequence ID" value="MDO1583463.1"/>
    <property type="molecule type" value="Genomic_DNA"/>
</dbReference>
<organism evidence="3 4">
    <name type="scientific">Rhizobium oryzicola</name>
    <dbReference type="NCBI Taxonomy" id="1232668"/>
    <lineage>
        <taxon>Bacteria</taxon>
        <taxon>Pseudomonadati</taxon>
        <taxon>Pseudomonadota</taxon>
        <taxon>Alphaproteobacteria</taxon>
        <taxon>Hyphomicrobiales</taxon>
        <taxon>Rhizobiaceae</taxon>
        <taxon>Rhizobium/Agrobacterium group</taxon>
        <taxon>Rhizobium</taxon>
    </lineage>
</organism>
<accession>A0ABT8SZZ2</accession>
<keyword evidence="4" id="KW-1185">Reference proteome</keyword>
<evidence type="ECO:0000256" key="1">
    <source>
        <dbReference type="SAM" id="MobiDB-lite"/>
    </source>
</evidence>
<feature type="domain" description="MBG" evidence="2">
    <location>
        <begin position="51"/>
        <end position="122"/>
    </location>
</feature>
<proteinExistence type="predicted"/>
<feature type="compositionally biased region" description="Low complexity" evidence="1">
    <location>
        <begin position="461"/>
        <end position="470"/>
    </location>
</feature>
<dbReference type="Proteomes" id="UP001169006">
    <property type="component" value="Unassembled WGS sequence"/>
</dbReference>
<evidence type="ECO:0000313" key="3">
    <source>
        <dbReference type="EMBL" id="MDO1583463.1"/>
    </source>
</evidence>
<dbReference type="InterPro" id="IPR041286">
    <property type="entry name" value="MBG_2"/>
</dbReference>
<reference evidence="3" key="1">
    <citation type="journal article" date="2015" name="Int. J. Syst. Evol. Microbiol.">
        <title>Rhizobium oryzicola sp. nov., potential plant-growth-promoting endophytic bacteria isolated from rice roots.</title>
        <authorList>
            <person name="Zhang X.X."/>
            <person name="Gao J.S."/>
            <person name="Cao Y.H."/>
            <person name="Sheirdil R.A."/>
            <person name="Wang X.C."/>
            <person name="Zhang L."/>
        </authorList>
    </citation>
    <scope>NUCLEOTIDE SEQUENCE</scope>
    <source>
        <strain evidence="3">05753</strain>
    </source>
</reference>
<name>A0ABT8SZZ2_9HYPH</name>
<comment type="caution">
    <text evidence="3">The sequence shown here is derived from an EMBL/GenBank/DDBJ whole genome shotgun (WGS) entry which is preliminary data.</text>
</comment>
<protein>
    <submittedName>
        <fullName evidence="3">MBG domain-containing protein</fullName>
    </submittedName>
</protein>
<feature type="domain" description="MBG" evidence="2">
    <location>
        <begin position="129"/>
        <end position="199"/>
    </location>
</feature>
<reference evidence="3" key="2">
    <citation type="submission" date="2023-07" db="EMBL/GenBank/DDBJ databases">
        <authorList>
            <person name="Sun H."/>
        </authorList>
    </citation>
    <scope>NUCLEOTIDE SEQUENCE</scope>
    <source>
        <strain evidence="3">05753</strain>
    </source>
</reference>
<feature type="region of interest" description="Disordered" evidence="1">
    <location>
        <begin position="294"/>
        <end position="471"/>
    </location>
</feature>
<dbReference type="Pfam" id="PF18676">
    <property type="entry name" value="MBG_2"/>
    <property type="match status" value="4"/>
</dbReference>
<dbReference type="RefSeq" id="WP_302077651.1">
    <property type="nucleotide sequence ID" value="NZ_JAUKWQ010000004.1"/>
</dbReference>
<dbReference type="Gene3D" id="3.30.160.710">
    <property type="match status" value="2"/>
</dbReference>
<dbReference type="PRINTS" id="PR01228">
    <property type="entry name" value="EGGSHELL"/>
</dbReference>